<dbReference type="Pfam" id="PF00856">
    <property type="entry name" value="SET"/>
    <property type="match status" value="1"/>
</dbReference>
<sequence length="666" mass="76132">MRRKPPLNDYSSDSTADEDDDAATIVDHLCHKAETKLLDDDMKGLKKFSLKQQQQRMERLGSMEIDNDSTTEIKIKTEKLENAENAENEEKRPKKHSITEEISEATESQPPAKMWKGVKYKTWSMGTIQPGTKFKKPTDREVIETLFRMGVTVAPAKAEDSRRCIFCQSQGDATADGPARLLNFDVDKWVHLNCALWSNVVYEMQSGALMHLDDVLQNNLMQICIVCEKSAGTIKCYKPRCTNCYHLMCAVKDGCVFYKDKTMYCPQHILKNEKDKELITLSAYRRVYVNRDENRQVAAVMHHSEHNHLLRVGSLIFLSVGQLLPHQLQNFHTPNYIYPVGYKIVRFYWSMRRPNKRCRYVCSIHDVSGRPEFRVLIQEPLQEDVELRDATPRAVWSRILEPLAELRRSTNSVQLFPRYVSGEDLFGLTEPTVVRVLESLPGIETLTDYRFKYGRNPLLELPLAINPTGSARTEARLRNQLPWKRPHTQRTGGFASRGVPFGLSTCSVAAAMGGGVSSTLVAAAAAVGETASCPYSKQFVHSKSSQYKKMKQEWRNNVYLARSKIQGLGLYAARDLEKHTMVIEYIGEIIRTELAETREKQYEARNRGIYMFRLDEERVVDATLCGGLARYINHSCNPNCVAEIVEVERDLRIIIFAKRRISRGEE</sequence>
<dbReference type="GO" id="GO:0008270">
    <property type="term" value="F:zinc ion binding"/>
    <property type="evidence" value="ECO:0007669"/>
    <property type="project" value="UniProtKB-KW"/>
</dbReference>
<dbReference type="GO" id="GO:0005700">
    <property type="term" value="C:polytene chromosome"/>
    <property type="evidence" value="ECO:0007669"/>
    <property type="project" value="UniProtKB-ARBA"/>
</dbReference>
<dbReference type="OrthoDB" id="308383at2759"/>
<keyword evidence="11" id="KW-0805">Transcription regulation</keyword>
<dbReference type="Gene3D" id="3.30.160.360">
    <property type="match status" value="1"/>
</dbReference>
<dbReference type="SMART" id="SM00541">
    <property type="entry name" value="FYRN"/>
    <property type="match status" value="1"/>
</dbReference>
<name>A0A0J7N9X7_LASNI</name>
<evidence type="ECO:0000256" key="2">
    <source>
        <dbReference type="ARBA" id="ARBA00022553"/>
    </source>
</evidence>
<evidence type="ECO:0000256" key="10">
    <source>
        <dbReference type="ARBA" id="ARBA00022853"/>
    </source>
</evidence>
<keyword evidence="13" id="KW-0539">Nucleus</keyword>
<dbReference type="GO" id="GO:0032259">
    <property type="term" value="P:methylation"/>
    <property type="evidence" value="ECO:0007669"/>
    <property type="project" value="UniProtKB-KW"/>
</dbReference>
<dbReference type="InterPro" id="IPR001965">
    <property type="entry name" value="Znf_PHD"/>
</dbReference>
<dbReference type="InterPro" id="IPR003888">
    <property type="entry name" value="FYrich_N"/>
</dbReference>
<dbReference type="AlphaFoldDB" id="A0A0J7N9X7"/>
<evidence type="ECO:0000256" key="7">
    <source>
        <dbReference type="ARBA" id="ARBA00022737"/>
    </source>
</evidence>
<dbReference type="InterPro" id="IPR001214">
    <property type="entry name" value="SET_dom"/>
</dbReference>
<keyword evidence="5" id="KW-0949">S-adenosyl-L-methionine</keyword>
<dbReference type="GO" id="GO:0042800">
    <property type="term" value="F:histone H3K4 methyltransferase activity"/>
    <property type="evidence" value="ECO:0007669"/>
    <property type="project" value="TreeGrafter"/>
</dbReference>
<dbReference type="GO" id="GO:0003713">
    <property type="term" value="F:transcription coactivator activity"/>
    <property type="evidence" value="ECO:0007669"/>
    <property type="project" value="TreeGrafter"/>
</dbReference>
<feature type="domain" description="SET" evidence="15">
    <location>
        <begin position="556"/>
        <end position="666"/>
    </location>
</feature>
<dbReference type="Gene3D" id="3.30.40.10">
    <property type="entry name" value="Zinc/RING finger domain, C3HC4 (zinc finger)"/>
    <property type="match status" value="1"/>
</dbReference>
<dbReference type="PROSITE" id="PS51543">
    <property type="entry name" value="FYRC"/>
    <property type="match status" value="1"/>
</dbReference>
<dbReference type="SMART" id="SM00542">
    <property type="entry name" value="FYRC"/>
    <property type="match status" value="1"/>
</dbReference>
<keyword evidence="4 17" id="KW-0808">Transferase</keyword>
<dbReference type="SUPFAM" id="SSF82199">
    <property type="entry name" value="SET domain"/>
    <property type="match status" value="1"/>
</dbReference>
<evidence type="ECO:0000259" key="16">
    <source>
        <dbReference type="PROSITE" id="PS51805"/>
    </source>
</evidence>
<evidence type="ECO:0000256" key="4">
    <source>
        <dbReference type="ARBA" id="ARBA00022679"/>
    </source>
</evidence>
<accession>A0A0J7N9X7</accession>
<dbReference type="PROSITE" id="PS51805">
    <property type="entry name" value="EPHD"/>
    <property type="match status" value="1"/>
</dbReference>
<dbReference type="GO" id="GO:0044666">
    <property type="term" value="C:MLL3/4 complex"/>
    <property type="evidence" value="ECO:0007669"/>
    <property type="project" value="TreeGrafter"/>
</dbReference>
<dbReference type="Pfam" id="PF05965">
    <property type="entry name" value="FYRC"/>
    <property type="match status" value="1"/>
</dbReference>
<dbReference type="SMART" id="SM00317">
    <property type="entry name" value="SET"/>
    <property type="match status" value="1"/>
</dbReference>
<keyword evidence="6" id="KW-0479">Metal-binding</keyword>
<dbReference type="PROSITE" id="PS51542">
    <property type="entry name" value="FYRN"/>
    <property type="match status" value="1"/>
</dbReference>
<dbReference type="PANTHER" id="PTHR45888:SF6">
    <property type="entry name" value="HL01030P-RELATED"/>
    <property type="match status" value="1"/>
</dbReference>
<evidence type="ECO:0000256" key="13">
    <source>
        <dbReference type="ARBA" id="ARBA00023242"/>
    </source>
</evidence>
<keyword evidence="12" id="KW-0804">Transcription</keyword>
<evidence type="ECO:0000256" key="9">
    <source>
        <dbReference type="ARBA" id="ARBA00022833"/>
    </source>
</evidence>
<evidence type="ECO:0000256" key="14">
    <source>
        <dbReference type="SAM" id="MobiDB-lite"/>
    </source>
</evidence>
<protein>
    <submittedName>
        <fullName evidence="17">Histone-lysine n-methyltransferase trr</fullName>
    </submittedName>
</protein>
<dbReference type="PaxDb" id="67767-A0A0J7N9X7"/>
<dbReference type="FunFam" id="3.30.160.360:FF:000001">
    <property type="entry name" value="Histone-lysine N-methyltransferase"/>
    <property type="match status" value="1"/>
</dbReference>
<dbReference type="InterPro" id="IPR034732">
    <property type="entry name" value="EPHD"/>
</dbReference>
<evidence type="ECO:0000313" key="17">
    <source>
        <dbReference type="EMBL" id="KMQ89475.1"/>
    </source>
</evidence>
<dbReference type="GO" id="GO:0045944">
    <property type="term" value="P:positive regulation of transcription by RNA polymerase II"/>
    <property type="evidence" value="ECO:0007669"/>
    <property type="project" value="TreeGrafter"/>
</dbReference>
<evidence type="ECO:0000259" key="15">
    <source>
        <dbReference type="PROSITE" id="PS50280"/>
    </source>
</evidence>
<keyword evidence="9" id="KW-0862">Zinc</keyword>
<evidence type="ECO:0000256" key="8">
    <source>
        <dbReference type="ARBA" id="ARBA00022771"/>
    </source>
</evidence>
<evidence type="ECO:0000256" key="11">
    <source>
        <dbReference type="ARBA" id="ARBA00023015"/>
    </source>
</evidence>
<dbReference type="PANTHER" id="PTHR45888">
    <property type="entry name" value="HL01030P-RELATED"/>
    <property type="match status" value="1"/>
</dbReference>
<dbReference type="Proteomes" id="UP000036403">
    <property type="component" value="Unassembled WGS sequence"/>
</dbReference>
<reference evidence="17 18" key="1">
    <citation type="submission" date="2015-04" db="EMBL/GenBank/DDBJ databases">
        <title>Lasius niger genome sequencing.</title>
        <authorList>
            <person name="Konorov E.A."/>
            <person name="Nikitin M.A."/>
            <person name="Kirill M.V."/>
            <person name="Chang P."/>
        </authorList>
    </citation>
    <scope>NUCLEOTIDE SEQUENCE [LARGE SCALE GENOMIC DNA]</scope>
    <source>
        <tissue evidence="17">Whole</tissue>
    </source>
</reference>
<organism evidence="17 18">
    <name type="scientific">Lasius niger</name>
    <name type="common">Black garden ant</name>
    <dbReference type="NCBI Taxonomy" id="67767"/>
    <lineage>
        <taxon>Eukaryota</taxon>
        <taxon>Metazoa</taxon>
        <taxon>Ecdysozoa</taxon>
        <taxon>Arthropoda</taxon>
        <taxon>Hexapoda</taxon>
        <taxon>Insecta</taxon>
        <taxon>Pterygota</taxon>
        <taxon>Neoptera</taxon>
        <taxon>Endopterygota</taxon>
        <taxon>Hymenoptera</taxon>
        <taxon>Apocrita</taxon>
        <taxon>Aculeata</taxon>
        <taxon>Formicoidea</taxon>
        <taxon>Formicidae</taxon>
        <taxon>Formicinae</taxon>
        <taxon>Lasius</taxon>
        <taxon>Lasius</taxon>
    </lineage>
</organism>
<dbReference type="InterPro" id="IPR013083">
    <property type="entry name" value="Znf_RING/FYVE/PHD"/>
</dbReference>
<evidence type="ECO:0000256" key="3">
    <source>
        <dbReference type="ARBA" id="ARBA00022603"/>
    </source>
</evidence>
<dbReference type="InterPro" id="IPR003889">
    <property type="entry name" value="FYrich_C"/>
</dbReference>
<dbReference type="Pfam" id="PF13832">
    <property type="entry name" value="zf-HC5HC2H_2"/>
    <property type="match status" value="1"/>
</dbReference>
<feature type="region of interest" description="Disordered" evidence="14">
    <location>
        <begin position="76"/>
        <end position="111"/>
    </location>
</feature>
<feature type="non-terminal residue" evidence="17">
    <location>
        <position position="666"/>
    </location>
</feature>
<keyword evidence="3 17" id="KW-0489">Methyltransferase</keyword>
<dbReference type="SMART" id="SM00249">
    <property type="entry name" value="PHD"/>
    <property type="match status" value="1"/>
</dbReference>
<comment type="subcellular location">
    <subcellularLocation>
        <location evidence="1">Nucleus</location>
    </subcellularLocation>
</comment>
<dbReference type="GO" id="GO:0098687">
    <property type="term" value="C:chromosomal region"/>
    <property type="evidence" value="ECO:0007669"/>
    <property type="project" value="UniProtKB-ARBA"/>
</dbReference>
<dbReference type="PROSITE" id="PS50280">
    <property type="entry name" value="SET"/>
    <property type="match status" value="1"/>
</dbReference>
<evidence type="ECO:0000256" key="5">
    <source>
        <dbReference type="ARBA" id="ARBA00022691"/>
    </source>
</evidence>
<evidence type="ECO:0000313" key="18">
    <source>
        <dbReference type="Proteomes" id="UP000036403"/>
    </source>
</evidence>
<keyword evidence="18" id="KW-1185">Reference proteome</keyword>
<evidence type="ECO:0000256" key="6">
    <source>
        <dbReference type="ARBA" id="ARBA00022723"/>
    </source>
</evidence>
<feature type="region of interest" description="Disordered" evidence="14">
    <location>
        <begin position="1"/>
        <end position="21"/>
    </location>
</feature>
<comment type="caution">
    <text evidence="17">The sequence shown here is derived from an EMBL/GenBank/DDBJ whole genome shotgun (WGS) entry which is preliminary data.</text>
</comment>
<feature type="domain" description="PHD-type" evidence="16">
    <location>
        <begin position="161"/>
        <end position="269"/>
    </location>
</feature>
<keyword evidence="2" id="KW-0597">Phosphoprotein</keyword>
<dbReference type="STRING" id="67767.A0A0J7N9X7"/>
<dbReference type="EMBL" id="LBMM01007730">
    <property type="protein sequence ID" value="KMQ89475.1"/>
    <property type="molecule type" value="Genomic_DNA"/>
</dbReference>
<dbReference type="Gene3D" id="2.170.270.10">
    <property type="entry name" value="SET domain"/>
    <property type="match status" value="1"/>
</dbReference>
<evidence type="ECO:0000256" key="12">
    <source>
        <dbReference type="ARBA" id="ARBA00023163"/>
    </source>
</evidence>
<dbReference type="Pfam" id="PF05964">
    <property type="entry name" value="FYRN"/>
    <property type="match status" value="1"/>
</dbReference>
<dbReference type="InterPro" id="IPR046341">
    <property type="entry name" value="SET_dom_sf"/>
</dbReference>
<dbReference type="FunFam" id="3.30.40.10:FF:000002">
    <property type="entry name" value="Histone-lysine N-methyltransferase"/>
    <property type="match status" value="1"/>
</dbReference>
<evidence type="ECO:0000256" key="1">
    <source>
        <dbReference type="ARBA" id="ARBA00004123"/>
    </source>
</evidence>
<gene>
    <name evidence="17" type="ORF">RF55_10896</name>
</gene>
<keyword evidence="10" id="KW-0156">Chromatin regulator</keyword>
<feature type="compositionally biased region" description="Basic and acidic residues" evidence="14">
    <location>
        <begin position="76"/>
        <end position="92"/>
    </location>
</feature>
<proteinExistence type="predicted"/>
<keyword evidence="8" id="KW-0863">Zinc-finger</keyword>
<keyword evidence="7" id="KW-0677">Repeat</keyword>